<keyword evidence="2" id="KW-0812">Transmembrane</keyword>
<feature type="transmembrane region" description="Helical" evidence="2">
    <location>
        <begin position="77"/>
        <end position="95"/>
    </location>
</feature>
<dbReference type="EMBL" id="LT629732">
    <property type="protein sequence ID" value="SDR72115.1"/>
    <property type="molecule type" value="Genomic_DNA"/>
</dbReference>
<dbReference type="Proteomes" id="UP000198983">
    <property type="component" value="Chromosome I"/>
</dbReference>
<feature type="transmembrane region" description="Helical" evidence="2">
    <location>
        <begin position="44"/>
        <end position="65"/>
    </location>
</feature>
<gene>
    <name evidence="3" type="ORF">SAMN04489717_0251</name>
</gene>
<sequence>MAGGIATNGITTAVAWVNLAAVFALELCALGALGYVASRGAAPLVVRVALGVGVPLAAAVLWGLFAAPNATLQNTAAMIAVKVLVFGGAAVGLVLTGHRSLGVALALTVVLTAVLVQVLPSPDATSAAATGGTHSVPAATPNR</sequence>
<dbReference type="Pfam" id="PF10823">
    <property type="entry name" value="DUF2568"/>
    <property type="match status" value="1"/>
</dbReference>
<evidence type="ECO:0000313" key="4">
    <source>
        <dbReference type="Proteomes" id="UP000198983"/>
    </source>
</evidence>
<evidence type="ECO:0000256" key="1">
    <source>
        <dbReference type="SAM" id="MobiDB-lite"/>
    </source>
</evidence>
<feature type="transmembrane region" description="Helical" evidence="2">
    <location>
        <begin position="15"/>
        <end position="37"/>
    </location>
</feature>
<dbReference type="STRING" id="117157.SAMN04489717_0251"/>
<dbReference type="InterPro" id="IPR021214">
    <property type="entry name" value="DUF2568"/>
</dbReference>
<evidence type="ECO:0000256" key="2">
    <source>
        <dbReference type="SAM" id="Phobius"/>
    </source>
</evidence>
<evidence type="ECO:0000313" key="3">
    <source>
        <dbReference type="EMBL" id="SDR72115.1"/>
    </source>
</evidence>
<keyword evidence="2" id="KW-1133">Transmembrane helix</keyword>
<keyword evidence="2" id="KW-0472">Membrane</keyword>
<keyword evidence="4" id="KW-1185">Reference proteome</keyword>
<proteinExistence type="predicted"/>
<name>A0A1H1LDK5_9ACTN</name>
<feature type="region of interest" description="Disordered" evidence="1">
    <location>
        <begin position="124"/>
        <end position="143"/>
    </location>
</feature>
<reference evidence="3 4" key="1">
    <citation type="submission" date="2016-10" db="EMBL/GenBank/DDBJ databases">
        <authorList>
            <person name="de Groot N.N."/>
        </authorList>
    </citation>
    <scope>NUCLEOTIDE SEQUENCE [LARGE SCALE GENOMIC DNA]</scope>
    <source>
        <strain evidence="3 4">DSM 22024</strain>
    </source>
</reference>
<feature type="transmembrane region" description="Helical" evidence="2">
    <location>
        <begin position="102"/>
        <end position="119"/>
    </location>
</feature>
<accession>A0A1H1LDK5</accession>
<protein>
    <recommendedName>
        <fullName evidence="5">DUF2568 domain-containing protein</fullName>
    </recommendedName>
</protein>
<dbReference type="RefSeq" id="WP_092649766.1">
    <property type="nucleotide sequence ID" value="NZ_LT629732.1"/>
</dbReference>
<evidence type="ECO:0008006" key="5">
    <source>
        <dbReference type="Google" id="ProtNLM"/>
    </source>
</evidence>
<organism evidence="3 4">
    <name type="scientific">Actinopolymorpha singaporensis</name>
    <dbReference type="NCBI Taxonomy" id="117157"/>
    <lineage>
        <taxon>Bacteria</taxon>
        <taxon>Bacillati</taxon>
        <taxon>Actinomycetota</taxon>
        <taxon>Actinomycetes</taxon>
        <taxon>Propionibacteriales</taxon>
        <taxon>Actinopolymorphaceae</taxon>
        <taxon>Actinopolymorpha</taxon>
    </lineage>
</organism>
<dbReference type="AlphaFoldDB" id="A0A1H1LDK5"/>
<feature type="compositionally biased region" description="Low complexity" evidence="1">
    <location>
        <begin position="124"/>
        <end position="133"/>
    </location>
</feature>